<evidence type="ECO:0000313" key="3">
    <source>
        <dbReference type="EMBL" id="MBB0244233.1"/>
    </source>
</evidence>
<feature type="region of interest" description="Disordered" evidence="1">
    <location>
        <begin position="23"/>
        <end position="144"/>
    </location>
</feature>
<feature type="chain" id="PRO_5030600915" description="Secreted protein" evidence="2">
    <location>
        <begin position="18"/>
        <end position="549"/>
    </location>
</feature>
<keyword evidence="4" id="KW-1185">Reference proteome</keyword>
<evidence type="ECO:0008006" key="5">
    <source>
        <dbReference type="Google" id="ProtNLM"/>
    </source>
</evidence>
<proteinExistence type="predicted"/>
<feature type="compositionally biased region" description="Acidic residues" evidence="1">
    <location>
        <begin position="94"/>
        <end position="144"/>
    </location>
</feature>
<feature type="signal peptide" evidence="2">
    <location>
        <begin position="1"/>
        <end position="17"/>
    </location>
</feature>
<dbReference type="InterPro" id="IPR043777">
    <property type="entry name" value="DUF5719"/>
</dbReference>
<dbReference type="EMBL" id="VKHT01000198">
    <property type="protein sequence ID" value="MBB0244233.1"/>
    <property type="molecule type" value="Genomic_DNA"/>
</dbReference>
<evidence type="ECO:0000256" key="2">
    <source>
        <dbReference type="SAM" id="SignalP"/>
    </source>
</evidence>
<dbReference type="Proteomes" id="UP000538929">
    <property type="component" value="Unassembled WGS sequence"/>
</dbReference>
<sequence>MRSTPALSLLAVGVALAAVTGLAGLGDDPAAPRPAGETGRAPVERTTLVCPQPTRGEGATTWYTAFTPEVEGPADGPIGVAELTPAPEHRTDGDPAEGADDSDDAEDTDADAAEDGDAEDGEAEDTDTDDSDDGDADAAQDAEDADVPAGVLALEEPGAPVADSTKDADAPALTGTASGRLAPGWTVQQTTRVPSGTGRGLLGTACQTPDTGFWFAGASTVDTRTDYVHLINPDDSATVVDIELYGQEGRLENLFDEGVTLPPNRGVPVRLSTLTDSAETNLVVHVTARTGRIGAQIEAIDDQLGTDWLPATTAPAAGPAPIVLSGIPEDAETVRLVALNPGDTDTTFGIRFIGPSATITPAGNESVHLRSRLLESVDLGDVTRGEAGALLLLPPEGVERVPVVAGLRITRGEGEEQEMAFVSGTAPLERRASAAGNTEKGTELFLTAPGEDVEVTVTLSSGTDGGGAVTETHTVTGGTTLAVTPGAADDLEGRYALTVERTGGGPLYAARSLTMTTRDIPMFTVQSLPDDRSTVQVPETGRDLGVLTR</sequence>
<reference evidence="4" key="1">
    <citation type="submission" date="2019-10" db="EMBL/GenBank/DDBJ databases">
        <title>Streptomyces sp. nov., a novel actinobacterium isolated from alkaline environment.</title>
        <authorList>
            <person name="Golinska P."/>
        </authorList>
    </citation>
    <scope>NUCLEOTIDE SEQUENCE [LARGE SCALE GENOMIC DNA]</scope>
    <source>
        <strain evidence="4">DSM 42118</strain>
    </source>
</reference>
<gene>
    <name evidence="3" type="ORF">FNQ90_08975</name>
</gene>
<dbReference type="Pfam" id="PF18986">
    <property type="entry name" value="DUF5719"/>
    <property type="match status" value="1"/>
</dbReference>
<evidence type="ECO:0000256" key="1">
    <source>
        <dbReference type="SAM" id="MobiDB-lite"/>
    </source>
</evidence>
<keyword evidence="2" id="KW-0732">Signal</keyword>
<comment type="caution">
    <text evidence="3">The sequence shown here is derived from an EMBL/GenBank/DDBJ whole genome shotgun (WGS) entry which is preliminary data.</text>
</comment>
<evidence type="ECO:0000313" key="4">
    <source>
        <dbReference type="Proteomes" id="UP000538929"/>
    </source>
</evidence>
<name>A0A7W3TCB5_9ACTN</name>
<feature type="region of interest" description="Disordered" evidence="1">
    <location>
        <begin position="158"/>
        <end position="181"/>
    </location>
</feature>
<organism evidence="3 4">
    <name type="scientific">Streptomyces alkaliphilus</name>
    <dbReference type="NCBI Taxonomy" id="1472722"/>
    <lineage>
        <taxon>Bacteria</taxon>
        <taxon>Bacillati</taxon>
        <taxon>Actinomycetota</taxon>
        <taxon>Actinomycetes</taxon>
        <taxon>Kitasatosporales</taxon>
        <taxon>Streptomycetaceae</taxon>
        <taxon>Streptomyces</taxon>
    </lineage>
</organism>
<accession>A0A7W3TCB5</accession>
<dbReference type="AlphaFoldDB" id="A0A7W3TCB5"/>
<protein>
    <recommendedName>
        <fullName evidence="5">Secreted protein</fullName>
    </recommendedName>
</protein>